<dbReference type="FunFam" id="1.10.3710.10:FF:000003">
    <property type="entry name" value="ATPase, AAA family protein"/>
    <property type="match status" value="1"/>
</dbReference>
<dbReference type="SUPFAM" id="SSF48019">
    <property type="entry name" value="post-AAA+ oligomerization domain-like"/>
    <property type="match status" value="1"/>
</dbReference>
<accession>A0A4P7IL59</accession>
<dbReference type="KEGG" id="nsn:EXE58_18455"/>
<dbReference type="InterPro" id="IPR021886">
    <property type="entry name" value="MgsA_C"/>
</dbReference>
<dbReference type="SMART" id="SM00382">
    <property type="entry name" value="AAA"/>
    <property type="match status" value="1"/>
</dbReference>
<organism evidence="5 6">
    <name type="scientific">Nocardioides seonyuensis</name>
    <dbReference type="NCBI Taxonomy" id="2518371"/>
    <lineage>
        <taxon>Bacteria</taxon>
        <taxon>Bacillati</taxon>
        <taxon>Actinomycetota</taxon>
        <taxon>Actinomycetes</taxon>
        <taxon>Propionibacteriales</taxon>
        <taxon>Nocardioidaceae</taxon>
        <taxon>Nocardioides</taxon>
    </lineage>
</organism>
<keyword evidence="2" id="KW-0547">Nucleotide-binding</keyword>
<dbReference type="GO" id="GO:0000731">
    <property type="term" value="P:DNA synthesis involved in DNA repair"/>
    <property type="evidence" value="ECO:0007669"/>
    <property type="project" value="TreeGrafter"/>
</dbReference>
<dbReference type="Pfam" id="PF16193">
    <property type="entry name" value="AAA_assoc_2"/>
    <property type="match status" value="1"/>
</dbReference>
<dbReference type="Pfam" id="PF12002">
    <property type="entry name" value="MgsA_C"/>
    <property type="match status" value="1"/>
</dbReference>
<dbReference type="InterPro" id="IPR008921">
    <property type="entry name" value="DNA_pol3_clamp-load_cplx_C"/>
</dbReference>
<feature type="domain" description="AAA+ ATPase" evidence="4">
    <location>
        <begin position="30"/>
        <end position="146"/>
    </location>
</feature>
<dbReference type="InterPro" id="IPR027417">
    <property type="entry name" value="P-loop_NTPase"/>
</dbReference>
<evidence type="ECO:0000256" key="1">
    <source>
        <dbReference type="ARBA" id="ARBA00008959"/>
    </source>
</evidence>
<dbReference type="InterPro" id="IPR051314">
    <property type="entry name" value="AAA_ATPase_RarA/MGS1/WRNIP1"/>
</dbReference>
<dbReference type="GO" id="GO:0003677">
    <property type="term" value="F:DNA binding"/>
    <property type="evidence" value="ECO:0007669"/>
    <property type="project" value="InterPro"/>
</dbReference>
<dbReference type="AlphaFoldDB" id="A0A4P7IL59"/>
<dbReference type="Gene3D" id="1.10.3710.10">
    <property type="entry name" value="DNA polymerase III clamp loader subunits, C-terminal domain"/>
    <property type="match status" value="1"/>
</dbReference>
<dbReference type="GO" id="GO:0006261">
    <property type="term" value="P:DNA-templated DNA replication"/>
    <property type="evidence" value="ECO:0007669"/>
    <property type="project" value="TreeGrafter"/>
</dbReference>
<evidence type="ECO:0000313" key="6">
    <source>
        <dbReference type="Proteomes" id="UP000294853"/>
    </source>
</evidence>
<dbReference type="PANTHER" id="PTHR13779">
    <property type="entry name" value="WERNER HELICASE-INTERACTING PROTEIN 1 FAMILY MEMBER"/>
    <property type="match status" value="1"/>
</dbReference>
<dbReference type="InterPro" id="IPR003593">
    <property type="entry name" value="AAA+_ATPase"/>
</dbReference>
<keyword evidence="3" id="KW-0067">ATP-binding</keyword>
<name>A0A4P7IL59_9ACTN</name>
<dbReference type="Gene3D" id="1.10.8.60">
    <property type="match status" value="1"/>
</dbReference>
<dbReference type="GO" id="GO:0017116">
    <property type="term" value="F:single-stranded DNA helicase activity"/>
    <property type="evidence" value="ECO:0007669"/>
    <property type="project" value="TreeGrafter"/>
</dbReference>
<dbReference type="PANTHER" id="PTHR13779:SF7">
    <property type="entry name" value="ATPASE WRNIP1"/>
    <property type="match status" value="1"/>
</dbReference>
<dbReference type="EMBL" id="CP038436">
    <property type="protein sequence ID" value="QBX57730.1"/>
    <property type="molecule type" value="Genomic_DNA"/>
</dbReference>
<evidence type="ECO:0000259" key="4">
    <source>
        <dbReference type="SMART" id="SM00382"/>
    </source>
</evidence>
<dbReference type="InterPro" id="IPR032423">
    <property type="entry name" value="AAA_assoc_2"/>
</dbReference>
<dbReference type="FunFam" id="3.40.50.300:FF:000345">
    <property type="entry name" value="AAA family ATPase"/>
    <property type="match status" value="1"/>
</dbReference>
<dbReference type="Proteomes" id="UP000294853">
    <property type="component" value="Chromosome"/>
</dbReference>
<dbReference type="CDD" id="cd18139">
    <property type="entry name" value="HLD_clamp_RarA"/>
    <property type="match status" value="1"/>
</dbReference>
<proteinExistence type="inferred from homology"/>
<gene>
    <name evidence="5" type="ORF">EXE58_18455</name>
</gene>
<dbReference type="Gene3D" id="1.20.272.10">
    <property type="match status" value="1"/>
</dbReference>
<dbReference type="GO" id="GO:0005524">
    <property type="term" value="F:ATP binding"/>
    <property type="evidence" value="ECO:0007669"/>
    <property type="project" value="UniProtKB-KW"/>
</dbReference>
<evidence type="ECO:0000256" key="2">
    <source>
        <dbReference type="ARBA" id="ARBA00022741"/>
    </source>
</evidence>
<dbReference type="GO" id="GO:0008047">
    <property type="term" value="F:enzyme activator activity"/>
    <property type="evidence" value="ECO:0007669"/>
    <property type="project" value="TreeGrafter"/>
</dbReference>
<dbReference type="OrthoDB" id="9778364at2"/>
<evidence type="ECO:0000313" key="5">
    <source>
        <dbReference type="EMBL" id="QBX57730.1"/>
    </source>
</evidence>
<dbReference type="CDD" id="cd00009">
    <property type="entry name" value="AAA"/>
    <property type="match status" value="1"/>
</dbReference>
<protein>
    <submittedName>
        <fullName evidence="5">Replication-associated recombination protein A</fullName>
    </submittedName>
</protein>
<dbReference type="InterPro" id="IPR003959">
    <property type="entry name" value="ATPase_AAA_core"/>
</dbReference>
<dbReference type="GO" id="GO:0016887">
    <property type="term" value="F:ATP hydrolysis activity"/>
    <property type="evidence" value="ECO:0007669"/>
    <property type="project" value="InterPro"/>
</dbReference>
<dbReference type="Pfam" id="PF00004">
    <property type="entry name" value="AAA"/>
    <property type="match status" value="1"/>
</dbReference>
<reference evidence="5 6" key="1">
    <citation type="submission" date="2019-03" db="EMBL/GenBank/DDBJ databases">
        <title>Three New Species of Nocardioides, Nocardioides euryhalodurans sp. nov., Nocardioides seonyuensis sp. nov. and Nocardioides eburneoflavus sp. nov. Iolated from Soil.</title>
        <authorList>
            <person name="Roh S.G."/>
            <person name="Lee C."/>
            <person name="Kim M.-K."/>
            <person name="Kim S.B."/>
        </authorList>
    </citation>
    <scope>NUCLEOTIDE SEQUENCE [LARGE SCALE GENOMIC DNA]</scope>
    <source>
        <strain evidence="5 6">MMS17-SY207-3</strain>
    </source>
</reference>
<evidence type="ECO:0000256" key="3">
    <source>
        <dbReference type="ARBA" id="ARBA00022840"/>
    </source>
</evidence>
<comment type="similarity">
    <text evidence="1">Belongs to the AAA ATPase family. RarA/MGS1/WRNIP1 subfamily.</text>
</comment>
<dbReference type="SUPFAM" id="SSF52540">
    <property type="entry name" value="P-loop containing nucleoside triphosphate hydrolases"/>
    <property type="match status" value="1"/>
</dbReference>
<dbReference type="FunFam" id="1.20.272.10:FF:000001">
    <property type="entry name" value="Putative AAA family ATPase"/>
    <property type="match status" value="1"/>
</dbReference>
<sequence length="416" mass="44841">MRPRTLDELVGQAQLRAPGSPLRQLIEGDQSMSLLLWGPPGTGKTTIASIVSQQTERRFVEVSAVAAGVKEVRAAIDGARAELARGGSETVLFVDEVHRFTKAQQDALLPGVENRWVTLVAATTENPFFSVISPLLSRSLLLRLESLTDDDVGAVLDQAMVDERGLAGRLTIDADARSHLVRLAGGDARRVLTYLEAASRAAEDTVIDLATAETAVDQAAVRYDRQGDQHYDVISAFIKSIRGSDADAALHYLARMIEAGEDPRFIARRLVILASEDVGLADPTALTTAVAAAQAVQLIGMPEARLNLAQAVIALAVAPKSNAVIKAIDAASADVRAGKIGHVPPHLRDAHYSGAKKIGHGKQYKYSHDEPFGVAEQQYAPDVVADARYYEPTALGAEAALKERWERIRRIIRGER</sequence>
<dbReference type="Gene3D" id="3.40.50.300">
    <property type="entry name" value="P-loop containing nucleotide triphosphate hydrolases"/>
    <property type="match status" value="1"/>
</dbReference>
<keyword evidence="6" id="KW-1185">Reference proteome</keyword>